<reference evidence="2" key="2">
    <citation type="submission" date="2018-04" db="EMBL/GenBank/DDBJ databases">
        <title>OnivRS2 (Oryza nivara Reference Sequence Version 2).</title>
        <authorList>
            <person name="Zhang J."/>
            <person name="Kudrna D."/>
            <person name="Lee S."/>
            <person name="Talag J."/>
            <person name="Rajasekar S."/>
            <person name="Welchert J."/>
            <person name="Hsing Y.-I."/>
            <person name="Wing R.A."/>
        </authorList>
    </citation>
    <scope>NUCLEOTIDE SEQUENCE [LARGE SCALE GENOMIC DNA]</scope>
    <source>
        <strain evidence="2">SL10</strain>
    </source>
</reference>
<dbReference type="HOGENOM" id="CLU_191766_0_0_1"/>
<organism evidence="2">
    <name type="scientific">Oryza nivara</name>
    <name type="common">Indian wild rice</name>
    <name type="synonym">Oryza sativa f. spontanea</name>
    <dbReference type="NCBI Taxonomy" id="4536"/>
    <lineage>
        <taxon>Eukaryota</taxon>
        <taxon>Viridiplantae</taxon>
        <taxon>Streptophyta</taxon>
        <taxon>Embryophyta</taxon>
        <taxon>Tracheophyta</taxon>
        <taxon>Spermatophyta</taxon>
        <taxon>Magnoliopsida</taxon>
        <taxon>Liliopsida</taxon>
        <taxon>Poales</taxon>
        <taxon>Poaceae</taxon>
        <taxon>BOP clade</taxon>
        <taxon>Oryzoideae</taxon>
        <taxon>Oryzeae</taxon>
        <taxon>Oryzinae</taxon>
        <taxon>Oryza</taxon>
    </lineage>
</organism>
<feature type="compositionally biased region" description="Basic and acidic residues" evidence="1">
    <location>
        <begin position="15"/>
        <end position="24"/>
    </location>
</feature>
<proteinExistence type="predicted"/>
<reference evidence="2" key="1">
    <citation type="submission" date="2015-04" db="UniProtKB">
        <authorList>
            <consortium name="EnsemblPlants"/>
        </authorList>
    </citation>
    <scope>IDENTIFICATION</scope>
    <source>
        <strain evidence="2">SL10</strain>
    </source>
</reference>
<protein>
    <recommendedName>
        <fullName evidence="4">DUF834 domain-containing protein</fullName>
    </recommendedName>
</protein>
<evidence type="ECO:0000256" key="1">
    <source>
        <dbReference type="SAM" id="MobiDB-lite"/>
    </source>
</evidence>
<dbReference type="EnsemblPlants" id="ONIVA04G12990.1">
    <property type="protein sequence ID" value="ONIVA04G12990.1"/>
    <property type="gene ID" value="ONIVA04G12990"/>
</dbReference>
<accession>A0A0E0H1N9</accession>
<evidence type="ECO:0000313" key="2">
    <source>
        <dbReference type="EnsemblPlants" id="ONIVA04G12990.1"/>
    </source>
</evidence>
<dbReference type="Proteomes" id="UP000006591">
    <property type="component" value="Chromosome 4"/>
</dbReference>
<dbReference type="Gramene" id="ONIVA04G12990.1">
    <property type="protein sequence ID" value="ONIVA04G12990.1"/>
    <property type="gene ID" value="ONIVA04G12990"/>
</dbReference>
<dbReference type="AlphaFoldDB" id="A0A0E0H1N9"/>
<feature type="region of interest" description="Disordered" evidence="1">
    <location>
        <begin position="1"/>
        <end position="86"/>
    </location>
</feature>
<evidence type="ECO:0000313" key="3">
    <source>
        <dbReference type="Proteomes" id="UP000006591"/>
    </source>
</evidence>
<sequence>MGRCEVADPATGRRKAADPQRRWQAEAVEVAGARQQGRRGGGDRRGSAAASSRRRRLRPTGLGSGNGDGGGDFKEDDAGDSDSLYL</sequence>
<name>A0A0E0H1N9_ORYNI</name>
<evidence type="ECO:0008006" key="4">
    <source>
        <dbReference type="Google" id="ProtNLM"/>
    </source>
</evidence>
<dbReference type="OMA" id="PQRRWQA"/>
<keyword evidence="3" id="KW-1185">Reference proteome</keyword>